<dbReference type="Gene3D" id="3.30.1050.10">
    <property type="entry name" value="SCP2 sterol-binding domain"/>
    <property type="match status" value="1"/>
</dbReference>
<feature type="domain" description="N-acetyltransferase" evidence="1">
    <location>
        <begin position="3"/>
        <end position="158"/>
    </location>
</feature>
<feature type="non-terminal residue" evidence="2">
    <location>
        <position position="398"/>
    </location>
</feature>
<sequence>MTIKIIPVNENNVIEWRKSVRRVFGDIPSKPDVERMLAGRFAKNTSWEKRLIAALDDETNKIVGTGGADEFKITAPGGKNLNMAGIAYMGTAPTHKRRGIFTSMMNKLHEQAKERGDILAGLWASQSLLYSRFGYGLGTLREDWSIETHSTKLIQENETNIQLEFVEKEIAKKELFKIYDEFRKKQNGSTDRTEEYWNYILYENENSKHNKSGMSGLFFVVAYKNKRPSGYAFYNFNKESGIAHEDDKGELIVHELIAVDKETNISLWNFIFGIELVEKVTINRRSPHDSLYFLLENPRQLERMTIDGLWVRILDPIKFLEARKYNHEGRINLEITGQNQSDIEGIYEIDTNGETSIVKKVNSSPDISMRPSDLSSCFFGAITPFELVNSRNINAKNF</sequence>
<dbReference type="InterPro" id="IPR016181">
    <property type="entry name" value="Acyl_CoA_acyltransferase"/>
</dbReference>
<dbReference type="Pfam" id="PF17668">
    <property type="entry name" value="Acetyltransf_17"/>
    <property type="match status" value="1"/>
</dbReference>
<dbReference type="SUPFAM" id="SSF55718">
    <property type="entry name" value="SCP-like"/>
    <property type="match status" value="1"/>
</dbReference>
<dbReference type="PROSITE" id="PS51186">
    <property type="entry name" value="GNAT"/>
    <property type="match status" value="1"/>
</dbReference>
<dbReference type="Pfam" id="PF13530">
    <property type="entry name" value="SCP2_2"/>
    <property type="match status" value="1"/>
</dbReference>
<dbReference type="PANTHER" id="PTHR37817:SF1">
    <property type="entry name" value="N-ACETYLTRANSFERASE EIS"/>
    <property type="match status" value="1"/>
</dbReference>
<dbReference type="Gene3D" id="3.40.630.30">
    <property type="match status" value="2"/>
</dbReference>
<dbReference type="EMBL" id="UINC01065002">
    <property type="protein sequence ID" value="SVB94214.1"/>
    <property type="molecule type" value="Genomic_DNA"/>
</dbReference>
<organism evidence="2">
    <name type="scientific">marine metagenome</name>
    <dbReference type="NCBI Taxonomy" id="408172"/>
    <lineage>
        <taxon>unclassified sequences</taxon>
        <taxon>metagenomes</taxon>
        <taxon>ecological metagenomes</taxon>
    </lineage>
</organism>
<dbReference type="GO" id="GO:0030649">
    <property type="term" value="P:aminoglycoside antibiotic catabolic process"/>
    <property type="evidence" value="ECO:0007669"/>
    <property type="project" value="TreeGrafter"/>
</dbReference>
<evidence type="ECO:0000313" key="2">
    <source>
        <dbReference type="EMBL" id="SVB94214.1"/>
    </source>
</evidence>
<dbReference type="InterPro" id="IPR025559">
    <property type="entry name" value="Eis_dom"/>
</dbReference>
<dbReference type="GO" id="GO:0034069">
    <property type="term" value="F:aminoglycoside N-acetyltransferase activity"/>
    <property type="evidence" value="ECO:0007669"/>
    <property type="project" value="TreeGrafter"/>
</dbReference>
<dbReference type="InterPro" id="IPR036527">
    <property type="entry name" value="SCP2_sterol-bd_dom_sf"/>
</dbReference>
<dbReference type="InterPro" id="IPR000182">
    <property type="entry name" value="GNAT_dom"/>
</dbReference>
<protein>
    <recommendedName>
        <fullName evidence="1">N-acetyltransferase domain-containing protein</fullName>
    </recommendedName>
</protein>
<dbReference type="AlphaFoldDB" id="A0A382I3H0"/>
<accession>A0A382I3H0</accession>
<proteinExistence type="predicted"/>
<dbReference type="SUPFAM" id="SSF55729">
    <property type="entry name" value="Acyl-CoA N-acyltransferases (Nat)"/>
    <property type="match status" value="1"/>
</dbReference>
<gene>
    <name evidence="2" type="ORF">METZ01_LOCUS247068</name>
</gene>
<name>A0A382I3H0_9ZZZZ</name>
<evidence type="ECO:0000259" key="1">
    <source>
        <dbReference type="PROSITE" id="PS51186"/>
    </source>
</evidence>
<dbReference type="InterPro" id="IPR041380">
    <property type="entry name" value="Acetyltransf_17"/>
</dbReference>
<dbReference type="PANTHER" id="PTHR37817">
    <property type="entry name" value="N-ACETYLTRANSFERASE EIS"/>
    <property type="match status" value="1"/>
</dbReference>
<dbReference type="Pfam" id="PF13527">
    <property type="entry name" value="Acetyltransf_9"/>
    <property type="match status" value="1"/>
</dbReference>
<reference evidence="2" key="1">
    <citation type="submission" date="2018-05" db="EMBL/GenBank/DDBJ databases">
        <authorList>
            <person name="Lanie J.A."/>
            <person name="Ng W.-L."/>
            <person name="Kazmierczak K.M."/>
            <person name="Andrzejewski T.M."/>
            <person name="Davidsen T.M."/>
            <person name="Wayne K.J."/>
            <person name="Tettelin H."/>
            <person name="Glass J.I."/>
            <person name="Rusch D."/>
            <person name="Podicherti R."/>
            <person name="Tsui H.-C.T."/>
            <person name="Winkler M.E."/>
        </authorList>
    </citation>
    <scope>NUCLEOTIDE SEQUENCE</scope>
</reference>
<dbReference type="InterPro" id="IPR051554">
    <property type="entry name" value="Acetyltransferase_Eis"/>
</dbReference>
<dbReference type="CDD" id="cd04301">
    <property type="entry name" value="NAT_SF"/>
    <property type="match status" value="1"/>
</dbReference>